<proteinExistence type="predicted"/>
<dbReference type="Proteomes" id="UP000182569">
    <property type="component" value="Chromosome"/>
</dbReference>
<dbReference type="PROSITE" id="PS51677">
    <property type="entry name" value="NODB"/>
    <property type="match status" value="1"/>
</dbReference>
<dbReference type="CDD" id="cd10967">
    <property type="entry name" value="CE4_GLA_like_6s"/>
    <property type="match status" value="1"/>
</dbReference>
<gene>
    <name evidence="4" type="ORF">A7L45_03170</name>
</gene>
<dbReference type="STRING" id="1552.A7L45_03170"/>
<organism evidence="4 5">
    <name type="scientific">Clostridium estertheticum subsp. estertheticum</name>
    <dbReference type="NCBI Taxonomy" id="1552"/>
    <lineage>
        <taxon>Bacteria</taxon>
        <taxon>Bacillati</taxon>
        <taxon>Bacillota</taxon>
        <taxon>Clostridia</taxon>
        <taxon>Eubacteriales</taxon>
        <taxon>Clostridiaceae</taxon>
        <taxon>Clostridium</taxon>
    </lineage>
</organism>
<dbReference type="RefSeq" id="WP_071611431.1">
    <property type="nucleotide sequence ID" value="NZ_CP015756.1"/>
</dbReference>
<dbReference type="Pfam" id="PF01522">
    <property type="entry name" value="Polysacc_deac_1"/>
    <property type="match status" value="1"/>
</dbReference>
<dbReference type="Gene3D" id="3.20.20.370">
    <property type="entry name" value="Glycoside hydrolase/deacetylase"/>
    <property type="match status" value="1"/>
</dbReference>
<dbReference type="InterPro" id="IPR051398">
    <property type="entry name" value="Polysacch_Deacetylase"/>
</dbReference>
<dbReference type="PANTHER" id="PTHR34216:SF3">
    <property type="entry name" value="POLY-BETA-1,6-N-ACETYL-D-GLUCOSAMINE N-DEACETYLASE"/>
    <property type="match status" value="1"/>
</dbReference>
<evidence type="ECO:0000313" key="5">
    <source>
        <dbReference type="Proteomes" id="UP000182569"/>
    </source>
</evidence>
<dbReference type="OrthoDB" id="43281at2"/>
<evidence type="ECO:0000259" key="3">
    <source>
        <dbReference type="PROSITE" id="PS51677"/>
    </source>
</evidence>
<protein>
    <submittedName>
        <fullName evidence="4">Polysaccharide deacetylase</fullName>
    </submittedName>
</protein>
<accession>A0A1J0GDQ7</accession>
<dbReference type="InterPro" id="IPR002509">
    <property type="entry name" value="NODB_dom"/>
</dbReference>
<dbReference type="GO" id="GO:0016810">
    <property type="term" value="F:hydrolase activity, acting on carbon-nitrogen (but not peptide) bonds"/>
    <property type="evidence" value="ECO:0007669"/>
    <property type="project" value="InterPro"/>
</dbReference>
<evidence type="ECO:0000256" key="2">
    <source>
        <dbReference type="ARBA" id="ARBA00022729"/>
    </source>
</evidence>
<evidence type="ECO:0000256" key="1">
    <source>
        <dbReference type="ARBA" id="ARBA00004613"/>
    </source>
</evidence>
<dbReference type="AlphaFoldDB" id="A0A1J0GDQ7"/>
<dbReference type="GO" id="GO:0005576">
    <property type="term" value="C:extracellular region"/>
    <property type="evidence" value="ECO:0007669"/>
    <property type="project" value="UniProtKB-SubCell"/>
</dbReference>
<reference evidence="5" key="1">
    <citation type="journal article" date="2016" name="Front. Microbiol.">
        <title>Complete Genome Sequence of Clostridium estertheticum DSM 8809, a Microbe Identified in Spoiled Vacuum Packed Beef.</title>
        <authorList>
            <person name="Yu Z."/>
            <person name="Gunn L."/>
            <person name="Brennan E."/>
            <person name="Reid R."/>
            <person name="Wall P.G."/>
            <person name="Gaora O.P."/>
            <person name="Hurley D."/>
            <person name="Bolton D."/>
            <person name="Fanning S."/>
        </authorList>
    </citation>
    <scope>NUCLEOTIDE SEQUENCE [LARGE SCALE GENOMIC DNA]</scope>
    <source>
        <strain evidence="5">DSM 8809</strain>
    </source>
</reference>
<keyword evidence="5" id="KW-1185">Reference proteome</keyword>
<dbReference type="GO" id="GO:0005975">
    <property type="term" value="P:carbohydrate metabolic process"/>
    <property type="evidence" value="ECO:0007669"/>
    <property type="project" value="InterPro"/>
</dbReference>
<dbReference type="EMBL" id="CP015756">
    <property type="protein sequence ID" value="APC39136.1"/>
    <property type="molecule type" value="Genomic_DNA"/>
</dbReference>
<name>A0A1J0GDQ7_9CLOT</name>
<keyword evidence="2" id="KW-0732">Signal</keyword>
<dbReference type="InterPro" id="IPR011330">
    <property type="entry name" value="Glyco_hydro/deAcase_b/a-brl"/>
</dbReference>
<feature type="domain" description="NodB homology" evidence="3">
    <location>
        <begin position="12"/>
        <end position="266"/>
    </location>
</feature>
<evidence type="ECO:0000313" key="4">
    <source>
        <dbReference type="EMBL" id="APC39136.1"/>
    </source>
</evidence>
<dbReference type="SUPFAM" id="SSF88713">
    <property type="entry name" value="Glycoside hydrolase/deacetylase"/>
    <property type="match status" value="1"/>
</dbReference>
<dbReference type="KEGG" id="ceu:A7L45_03170"/>
<comment type="subcellular location">
    <subcellularLocation>
        <location evidence="1">Secreted</location>
    </subcellularLocation>
</comment>
<sequence>MNTIIKCFPNGKFKALTMSYDDGKLADKRLVKIFNKYGIKGTFHLNSGFLDSEDHVKKEEVKTLYEGHEISSHTLTHPTIARCSNEEIVKQTLGDRENLEELAGYAVRGMSYPNGSYNSNIKSMLKYLGIEYSRVVGSKDNFDLPDDFYAWQATCHHNHNLMENAENFVSLFKKQYLYLMYVWGHSYEFDRDNNWDLIERFCNYVSNKDDIWYATNIEIVDYMKLLDNLKFSSKGKFVYNPSFKSAWISFNDKVIEIEGGSQVELF</sequence>
<dbReference type="PANTHER" id="PTHR34216">
    <property type="match status" value="1"/>
</dbReference>